<accession>A0A0N8D8S3</accession>
<proteinExistence type="predicted"/>
<evidence type="ECO:0000256" key="4">
    <source>
        <dbReference type="ARBA" id="ARBA00023157"/>
    </source>
</evidence>
<dbReference type="PROSITE" id="PS50940">
    <property type="entry name" value="CHIT_BIND_II"/>
    <property type="match status" value="3"/>
</dbReference>
<protein>
    <submittedName>
        <fullName evidence="6">Putative Peritrophic matrix protein</fullName>
    </submittedName>
</protein>
<evidence type="ECO:0000256" key="2">
    <source>
        <dbReference type="ARBA" id="ARBA00022729"/>
    </source>
</evidence>
<keyword evidence="3" id="KW-0677">Repeat</keyword>
<dbReference type="GO" id="GO:0005576">
    <property type="term" value="C:extracellular region"/>
    <property type="evidence" value="ECO:0007669"/>
    <property type="project" value="InterPro"/>
</dbReference>
<evidence type="ECO:0000256" key="3">
    <source>
        <dbReference type="ARBA" id="ARBA00022737"/>
    </source>
</evidence>
<dbReference type="EMBL" id="LRGB01000944">
    <property type="protein sequence ID" value="KZS14466.1"/>
    <property type="molecule type" value="Genomic_DNA"/>
</dbReference>
<dbReference type="SMART" id="SM00494">
    <property type="entry name" value="ChtBD2"/>
    <property type="match status" value="3"/>
</dbReference>
<comment type="caution">
    <text evidence="6">The sequence shown here is derived from an EMBL/GenBank/DDBJ whole genome shotgun (WGS) entry which is preliminary data.</text>
</comment>
<dbReference type="InterPro" id="IPR002557">
    <property type="entry name" value="Chitin-bd_dom"/>
</dbReference>
<keyword evidence="5" id="KW-0325">Glycoprotein</keyword>
<dbReference type="Pfam" id="PF01607">
    <property type="entry name" value="CBM_14"/>
    <property type="match status" value="3"/>
</dbReference>
<dbReference type="Gene3D" id="2.170.140.10">
    <property type="entry name" value="Chitin binding domain"/>
    <property type="match status" value="3"/>
</dbReference>
<keyword evidence="7" id="KW-1185">Reference proteome</keyword>
<evidence type="ECO:0000256" key="5">
    <source>
        <dbReference type="ARBA" id="ARBA00023180"/>
    </source>
</evidence>
<evidence type="ECO:0000313" key="7">
    <source>
        <dbReference type="Proteomes" id="UP000076858"/>
    </source>
</evidence>
<keyword evidence="4" id="KW-1015">Disulfide bond</keyword>
<keyword evidence="2" id="KW-0732">Signal</keyword>
<reference evidence="6 7" key="1">
    <citation type="submission" date="2016-03" db="EMBL/GenBank/DDBJ databases">
        <title>EvidentialGene: Evidence-directed Construction of Genes on Genomes.</title>
        <authorList>
            <person name="Gilbert D.G."/>
            <person name="Choi J.-H."/>
            <person name="Mockaitis K."/>
            <person name="Colbourne J."/>
            <person name="Pfrender M."/>
        </authorList>
    </citation>
    <scope>NUCLEOTIDE SEQUENCE [LARGE SCALE GENOMIC DNA]</scope>
    <source>
        <strain evidence="6 7">Xinb3</strain>
        <tissue evidence="6">Complete organism</tissue>
    </source>
</reference>
<dbReference type="InterPro" id="IPR051940">
    <property type="entry name" value="Chitin_bind-dev_reg"/>
</dbReference>
<gene>
    <name evidence="6" type="ORF">APZ42_019769</name>
</gene>
<dbReference type="InterPro" id="IPR036508">
    <property type="entry name" value="Chitin-bd_dom_sf"/>
</dbReference>
<dbReference type="SUPFAM" id="SSF57625">
    <property type="entry name" value="Invertebrate chitin-binding proteins"/>
    <property type="match status" value="3"/>
</dbReference>
<dbReference type="OrthoDB" id="6020543at2759"/>
<dbReference type="PANTHER" id="PTHR23301">
    <property type="entry name" value="CHITIN BINDING PERITROPHIN-A"/>
    <property type="match status" value="1"/>
</dbReference>
<evidence type="ECO:0000313" key="6">
    <source>
        <dbReference type="EMBL" id="KZS14466.1"/>
    </source>
</evidence>
<dbReference type="GO" id="GO:0008061">
    <property type="term" value="F:chitin binding"/>
    <property type="evidence" value="ECO:0007669"/>
    <property type="project" value="UniProtKB-KW"/>
</dbReference>
<dbReference type="PANTHER" id="PTHR23301:SF0">
    <property type="entry name" value="CHITIN-BINDING TYPE-2 DOMAIN-CONTAINING PROTEIN-RELATED"/>
    <property type="match status" value="1"/>
</dbReference>
<dbReference type="AlphaFoldDB" id="A0A0N8D8S3"/>
<organism evidence="6 7">
    <name type="scientific">Daphnia magna</name>
    <dbReference type="NCBI Taxonomy" id="35525"/>
    <lineage>
        <taxon>Eukaryota</taxon>
        <taxon>Metazoa</taxon>
        <taxon>Ecdysozoa</taxon>
        <taxon>Arthropoda</taxon>
        <taxon>Crustacea</taxon>
        <taxon>Branchiopoda</taxon>
        <taxon>Diplostraca</taxon>
        <taxon>Cladocera</taxon>
        <taxon>Anomopoda</taxon>
        <taxon>Daphniidae</taxon>
        <taxon>Daphnia</taxon>
    </lineage>
</organism>
<evidence type="ECO:0000256" key="1">
    <source>
        <dbReference type="ARBA" id="ARBA00022669"/>
    </source>
</evidence>
<name>A0A0N8D8S3_9CRUS</name>
<sequence length="239" mass="25651">MESPSSTSMTFVILVLFQVCLGQLVSAGLPFDRQQRHFVKEVFTCPPKDGFYPIPNVCTGSYYSCVNQVAYEMSCPGDSVFDPAVNVCVPAGQATCQVFQCPAQGGFYHIPGTCGNSYYSCVEGIPYVMNCPGTSIFDPIVGVCVPKEVASCSTTSTTTPSSSDTTTTKYSTIPTGPTPTIAPFTCPDAFGFYSTGIPCDDQFWRCSNTYAYLMTCPPTTIWNQATTVCDYPFAVPGCG</sequence>
<dbReference type="Proteomes" id="UP000076858">
    <property type="component" value="Unassembled WGS sequence"/>
</dbReference>
<keyword evidence="1" id="KW-0147">Chitin-binding</keyword>